<dbReference type="InterPro" id="IPR018490">
    <property type="entry name" value="cNMP-bd_dom_sf"/>
</dbReference>
<evidence type="ECO:0000259" key="1">
    <source>
        <dbReference type="PROSITE" id="PS50042"/>
    </source>
</evidence>
<dbReference type="InterPro" id="IPR014710">
    <property type="entry name" value="RmlC-like_jellyroll"/>
</dbReference>
<dbReference type="InterPro" id="IPR000595">
    <property type="entry name" value="cNMP-bd_dom"/>
</dbReference>
<accession>A0A1G9IA56</accession>
<sequence>MNSLEQVYRHPLLSQEDLKNIIDVHKQVTYTKGEFLLREGQIANEYLIMESGLMRSFVHNFDGIDITTNFFSDCDVVIEVSSLFQRIPTAENIQALTDCVCWKIDFDSFQKLFHALEGFSEWGRTWMSQSLFECKQRSVSIITDSATQRYLTLLETRPKVVQQAPLKHVASYLGITDTSLSRIRKESAKL</sequence>
<dbReference type="SUPFAM" id="SSF51206">
    <property type="entry name" value="cAMP-binding domain-like"/>
    <property type="match status" value="1"/>
</dbReference>
<keyword evidence="2" id="KW-0418">Kinase</keyword>
<dbReference type="Proteomes" id="UP000199440">
    <property type="component" value="Unassembled WGS sequence"/>
</dbReference>
<dbReference type="SMART" id="SM00100">
    <property type="entry name" value="cNMP"/>
    <property type="match status" value="1"/>
</dbReference>
<feature type="domain" description="Cyclic nucleotide-binding" evidence="1">
    <location>
        <begin position="13"/>
        <end position="113"/>
    </location>
</feature>
<dbReference type="PROSITE" id="PS50042">
    <property type="entry name" value="CNMP_BINDING_3"/>
    <property type="match status" value="1"/>
</dbReference>
<dbReference type="RefSeq" id="WP_089884113.1">
    <property type="nucleotide sequence ID" value="NZ_FNGV01000001.1"/>
</dbReference>
<gene>
    <name evidence="2" type="ORF">SAMN04488514_10154</name>
</gene>
<dbReference type="STRING" id="192904.SAMN04488514_10154"/>
<dbReference type="GO" id="GO:0016301">
    <property type="term" value="F:kinase activity"/>
    <property type="evidence" value="ECO:0007669"/>
    <property type="project" value="UniProtKB-KW"/>
</dbReference>
<reference evidence="2 3" key="1">
    <citation type="submission" date="2016-10" db="EMBL/GenBank/DDBJ databases">
        <authorList>
            <person name="de Groot N.N."/>
        </authorList>
    </citation>
    <scope>NUCLEOTIDE SEQUENCE [LARGE SCALE GENOMIC DNA]</scope>
    <source>
        <strain evidence="2 3">DSM 19886</strain>
    </source>
</reference>
<organism evidence="2 3">
    <name type="scientific">Kriegella aquimaris</name>
    <dbReference type="NCBI Taxonomy" id="192904"/>
    <lineage>
        <taxon>Bacteria</taxon>
        <taxon>Pseudomonadati</taxon>
        <taxon>Bacteroidota</taxon>
        <taxon>Flavobacteriia</taxon>
        <taxon>Flavobacteriales</taxon>
        <taxon>Flavobacteriaceae</taxon>
        <taxon>Kriegella</taxon>
    </lineage>
</organism>
<proteinExistence type="predicted"/>
<dbReference type="CDD" id="cd00038">
    <property type="entry name" value="CAP_ED"/>
    <property type="match status" value="1"/>
</dbReference>
<dbReference type="Gene3D" id="2.60.120.10">
    <property type="entry name" value="Jelly Rolls"/>
    <property type="match status" value="1"/>
</dbReference>
<dbReference type="AlphaFoldDB" id="A0A1G9IA56"/>
<name>A0A1G9IA56_9FLAO</name>
<dbReference type="Pfam" id="PF00027">
    <property type="entry name" value="cNMP_binding"/>
    <property type="match status" value="1"/>
</dbReference>
<evidence type="ECO:0000313" key="2">
    <source>
        <dbReference type="EMBL" id="SDL22081.1"/>
    </source>
</evidence>
<keyword evidence="2" id="KW-0808">Transferase</keyword>
<dbReference type="EMBL" id="FNGV01000001">
    <property type="protein sequence ID" value="SDL22081.1"/>
    <property type="molecule type" value="Genomic_DNA"/>
</dbReference>
<keyword evidence="3" id="KW-1185">Reference proteome</keyword>
<evidence type="ECO:0000313" key="3">
    <source>
        <dbReference type="Proteomes" id="UP000199440"/>
    </source>
</evidence>
<protein>
    <submittedName>
        <fullName evidence="2">cAMP-binding domain of CRP or a regulatory subunit of cAMP-dependent protein kinases</fullName>
    </submittedName>
</protein>
<dbReference type="OrthoDB" id="1044733at2"/>